<gene>
    <name evidence="4" type="ORF">SAMN06269173_10373</name>
</gene>
<feature type="chain" id="PRO_5012376077" evidence="2">
    <location>
        <begin position="35"/>
        <end position="552"/>
    </location>
</feature>
<sequence length="552" mass="60196">MLRNTPRAILISVMSARASLVLLLTAAAGLGGCAAISSPEGGPRDVEVPKLVSSIPANGARNVKAQSVRLIFSEQVQVKDLQKNLIIAPLISNDNPYKVREDRTSITLLFDKPFAPNTTYSFNFGNSISDITESNIAAKAVVSFSTGAQLDSGSVRGLVTEPLSGQPVGEASVLLYPTSDTTTVRTGKPYYLARTDKAGAYEFQNLKEGSYRIFAILDKNQSSRYEDGERIAYLPEPIIVRPGLDSLNLLLTRPDQRRALVTGQKPGPTDFRVSFNEGVEKATITPLGAATAPANLNDAIQFAERGRTAILFRTAALAEGRYLLASTDSAGNTGRDTISVRFQGTAPTRRGALYSVEGSPREVYRQGQVKFEFTEPIRIAANKPFAVLTEDSVKQRPLRLPQDGALSLDRSTLTIPINTKARKTISILLDSTAIESVTGRRLGIKPLRLRVSEQATTGTLSGPIRTKYTRYIVQLLDANGQVLASLDSPKATYHFDYLAPGPYKLRVLIDANQDGRWQGGDPEFKRLPEPVYLLPKPIQVRANWDQVETLSF</sequence>
<dbReference type="InterPro" id="IPR013784">
    <property type="entry name" value="Carb-bd-like_fold"/>
</dbReference>
<protein>
    <submittedName>
        <fullName evidence="4">Carboxypeptidase regulatory-like domain-containing protein</fullName>
    </submittedName>
</protein>
<keyword evidence="5" id="KW-1185">Reference proteome</keyword>
<keyword evidence="4" id="KW-0645">Protease</keyword>
<evidence type="ECO:0000256" key="2">
    <source>
        <dbReference type="SAM" id="SignalP"/>
    </source>
</evidence>
<keyword evidence="4" id="KW-0121">Carboxypeptidase</keyword>
<organism evidence="4 5">
    <name type="scientific">Hymenobacter mucosus</name>
    <dbReference type="NCBI Taxonomy" id="1411120"/>
    <lineage>
        <taxon>Bacteria</taxon>
        <taxon>Pseudomonadati</taxon>
        <taxon>Bacteroidota</taxon>
        <taxon>Cytophagia</taxon>
        <taxon>Cytophagales</taxon>
        <taxon>Hymenobacteraceae</taxon>
        <taxon>Hymenobacter</taxon>
    </lineage>
</organism>
<dbReference type="GO" id="GO:0030246">
    <property type="term" value="F:carbohydrate binding"/>
    <property type="evidence" value="ECO:0007669"/>
    <property type="project" value="InterPro"/>
</dbReference>
<proteinExistence type="predicted"/>
<evidence type="ECO:0000256" key="1">
    <source>
        <dbReference type="ARBA" id="ARBA00022729"/>
    </source>
</evidence>
<dbReference type="Pfam" id="PF13205">
    <property type="entry name" value="Big_5"/>
    <property type="match status" value="1"/>
</dbReference>
<dbReference type="Proteomes" id="UP000198310">
    <property type="component" value="Unassembled WGS sequence"/>
</dbReference>
<evidence type="ECO:0000313" key="5">
    <source>
        <dbReference type="Proteomes" id="UP000198310"/>
    </source>
</evidence>
<name>A0A238WTE4_9BACT</name>
<dbReference type="SUPFAM" id="SSF49452">
    <property type="entry name" value="Starch-binding domain-like"/>
    <property type="match status" value="1"/>
</dbReference>
<dbReference type="InterPro" id="IPR032812">
    <property type="entry name" value="SbsA_Ig"/>
</dbReference>
<feature type="domain" description="SbsA Ig-like" evidence="3">
    <location>
        <begin position="46"/>
        <end position="146"/>
    </location>
</feature>
<feature type="signal peptide" evidence="2">
    <location>
        <begin position="1"/>
        <end position="34"/>
    </location>
</feature>
<dbReference type="PROSITE" id="PS51257">
    <property type="entry name" value="PROKAR_LIPOPROTEIN"/>
    <property type="match status" value="1"/>
</dbReference>
<dbReference type="Gene3D" id="2.60.40.1120">
    <property type="entry name" value="Carboxypeptidase-like, regulatory domain"/>
    <property type="match status" value="1"/>
</dbReference>
<accession>A0A238WTE4</accession>
<dbReference type="AlphaFoldDB" id="A0A238WTE4"/>
<keyword evidence="1 2" id="KW-0732">Signal</keyword>
<dbReference type="GO" id="GO:0004180">
    <property type="term" value="F:carboxypeptidase activity"/>
    <property type="evidence" value="ECO:0007669"/>
    <property type="project" value="UniProtKB-KW"/>
</dbReference>
<evidence type="ECO:0000313" key="4">
    <source>
        <dbReference type="EMBL" id="SNR49810.1"/>
    </source>
</evidence>
<keyword evidence="4" id="KW-0378">Hydrolase</keyword>
<reference evidence="5" key="1">
    <citation type="submission" date="2017-06" db="EMBL/GenBank/DDBJ databases">
        <authorList>
            <person name="Varghese N."/>
            <person name="Submissions S."/>
        </authorList>
    </citation>
    <scope>NUCLEOTIDE SEQUENCE [LARGE SCALE GENOMIC DNA]</scope>
    <source>
        <strain evidence="5">DSM 28041</strain>
    </source>
</reference>
<evidence type="ECO:0000259" key="3">
    <source>
        <dbReference type="Pfam" id="PF13205"/>
    </source>
</evidence>
<dbReference type="EMBL" id="FZNS01000003">
    <property type="protein sequence ID" value="SNR49810.1"/>
    <property type="molecule type" value="Genomic_DNA"/>
</dbReference>